<reference evidence="1 2" key="1">
    <citation type="submission" date="2018-08" db="EMBL/GenBank/DDBJ databases">
        <title>A genome reference for cultivated species of the human gut microbiota.</title>
        <authorList>
            <person name="Zou Y."/>
            <person name="Xue W."/>
            <person name="Luo G."/>
        </authorList>
    </citation>
    <scope>NUCLEOTIDE SEQUENCE [LARGE SCALE GENOMIC DNA]</scope>
    <source>
        <strain evidence="1 2">AF15-20</strain>
    </source>
</reference>
<evidence type="ECO:0000313" key="1">
    <source>
        <dbReference type="EMBL" id="RGU93271.1"/>
    </source>
</evidence>
<dbReference type="RefSeq" id="WP_118324691.1">
    <property type="nucleotide sequence ID" value="NZ_QRYH01000004.1"/>
</dbReference>
<comment type="caution">
    <text evidence="1">The sequence shown here is derived from an EMBL/GenBank/DDBJ whole genome shotgun (WGS) entry which is preliminary data.</text>
</comment>
<dbReference type="Proteomes" id="UP000265489">
    <property type="component" value="Unassembled WGS sequence"/>
</dbReference>
<name>A0A395W8Z5_9FIRM</name>
<sequence>MRINEYNSLDEFIDEYYKGVEMPWQSSDGKRRYMGIEFSYKGVYYRMCREPGEDDEMPKLPDGRIGRYDVMICHWAMPEFKDDDFILIGWYSDLNDVLENCIIDGRKFKDVIMDDSTKIEGKD</sequence>
<evidence type="ECO:0000313" key="2">
    <source>
        <dbReference type="Proteomes" id="UP000265489"/>
    </source>
</evidence>
<accession>A0A395W8Z5</accession>
<dbReference type="EMBL" id="QRYQ01000003">
    <property type="protein sequence ID" value="RGU93271.1"/>
    <property type="molecule type" value="Genomic_DNA"/>
</dbReference>
<gene>
    <name evidence="1" type="ORF">DWW32_02775</name>
</gene>
<protein>
    <submittedName>
        <fullName evidence="1">Uncharacterized protein</fullName>
    </submittedName>
</protein>
<organism evidence="1 2">
    <name type="scientific">Holdemanella biformis</name>
    <dbReference type="NCBI Taxonomy" id="1735"/>
    <lineage>
        <taxon>Bacteria</taxon>
        <taxon>Bacillati</taxon>
        <taxon>Bacillota</taxon>
        <taxon>Erysipelotrichia</taxon>
        <taxon>Erysipelotrichales</taxon>
        <taxon>Erysipelotrichaceae</taxon>
        <taxon>Holdemanella</taxon>
    </lineage>
</organism>
<proteinExistence type="predicted"/>
<dbReference type="GeneID" id="66579063"/>
<dbReference type="AlphaFoldDB" id="A0A395W8Z5"/>